<dbReference type="GO" id="GO:0032722">
    <property type="term" value="P:positive regulation of chemokine production"/>
    <property type="evidence" value="ECO:0007669"/>
    <property type="project" value="Ensembl"/>
</dbReference>
<keyword evidence="10 15" id="KW-0496">Mitochondrion</keyword>
<comment type="subcellular location">
    <subcellularLocation>
        <location evidence="1 15">Cytoplasm</location>
        <location evidence="1 15">Cytosol</location>
    </subcellularLocation>
    <subcellularLocation>
        <location evidence="15">Cytoplasmic vesicle</location>
        <location evidence="15">Autophagosome</location>
    </subcellularLocation>
    <subcellularLocation>
        <location evidence="15">Mitochondrion</location>
    </subcellularLocation>
</comment>
<dbReference type="OMA" id="TRHGWQD"/>
<evidence type="ECO:0000256" key="11">
    <source>
        <dbReference type="ARBA" id="ARBA00023198"/>
    </source>
</evidence>
<feature type="domain" description="TIR" evidence="17">
    <location>
        <begin position="391"/>
        <end position="545"/>
    </location>
</feature>
<dbReference type="InterPro" id="IPR000157">
    <property type="entry name" value="TIR_dom"/>
</dbReference>
<dbReference type="GO" id="GO:0002281">
    <property type="term" value="P:macrophage activation involved in immune response"/>
    <property type="evidence" value="ECO:0007669"/>
    <property type="project" value="Ensembl"/>
</dbReference>
<dbReference type="GO" id="GO:0002735">
    <property type="term" value="P:positive regulation of myeloid dendritic cell cytokine production"/>
    <property type="evidence" value="ECO:0007669"/>
    <property type="project" value="Ensembl"/>
</dbReference>
<dbReference type="GO" id="GO:0030890">
    <property type="term" value="P:positive regulation of B cell proliferation"/>
    <property type="evidence" value="ECO:0007669"/>
    <property type="project" value="Ensembl"/>
</dbReference>
<dbReference type="GO" id="GO:0031663">
    <property type="term" value="P:lipopolysaccharide-mediated signaling pathway"/>
    <property type="evidence" value="ECO:0007669"/>
    <property type="project" value="Ensembl"/>
</dbReference>
<keyword evidence="8 15" id="KW-0391">Immunity</keyword>
<dbReference type="GO" id="GO:0031398">
    <property type="term" value="P:positive regulation of protein ubiquitination"/>
    <property type="evidence" value="ECO:0007669"/>
    <property type="project" value="Ensembl"/>
</dbReference>
<sequence length="689" mass="74413">MASPGPSLPGAFGILEAVDRDRLILLKHKLRTLPPGCQGAKLLHAMVLLTLGQDTEARISLETLKGDTVAQLLAHQWAGMDNAETPEEPSDVAWTVARLYHLLAKESLCPASMRDMAYEVALSDLTSRGDHRLGQLQAEARDRHGLDIVGDPGGFQPLHSDLGCLPPPSASPSVARSQPLPIHQSNWSPGCSLRSTGSPGSLSRHLAISQSPTLPFLGPHRGSHGLSRLCDTPPANPEPQPVPIGGQEPEEVSWPPCTEMVTPLELPGRIRDPEVALATLHNSQAPDNSGHDVVESTEVTTDPKSLQLSTMEDTGKLESVISQVSSQVSVGSDALQNTTSSPPAPPSPQQTSPHAPPPSSPSSASPSSSSHPPPMSSLSPPPGHSETSEQKFYNFVVIHARADEHIALRVREKLERLGVPDGATFCEDFQVPGRGELSCLQDAIDHSGFMVLLLTASFDCRLSLHQVNQTLMNSLTQSGRQDCVIPLLPLECSRAHLNPDTVGLLTGLVWLDEHSSIFTRKVANTFKPHKLQAHKARWKREQEAKILREHNQQLDAERQRVASIHTAYSTYVQSCWAWQAQMDSLRMAFGKDLALGSQGPLGGPSPIPAWLGCPQNLLYTQQRGSQVPPSFPQPPPSFLQPPMSSPQSPHFPPTSPLAQTPGTQPLIIHHAQMVQLGVNNHMWGQTGNP</sequence>
<dbReference type="PROSITE" id="PS50104">
    <property type="entry name" value="TIR"/>
    <property type="match status" value="1"/>
</dbReference>
<dbReference type="Pfam" id="PF12721">
    <property type="entry name" value="RHIM"/>
    <property type="match status" value="1"/>
</dbReference>
<evidence type="ECO:0000313" key="19">
    <source>
        <dbReference type="Proteomes" id="UP000694381"/>
    </source>
</evidence>
<dbReference type="GO" id="GO:0043330">
    <property type="term" value="P:response to exogenous dsRNA"/>
    <property type="evidence" value="ECO:0007669"/>
    <property type="project" value="UniProtKB-UniRule"/>
</dbReference>
<comment type="subunit">
    <text evidence="15">Homodimer. Found in a multi-helicase-TICAM1 complex at least composed of DHX36, DDX1, DDX21 and TICAM1.</text>
</comment>
<comment type="domain">
    <text evidence="15">The N-terminal region is essential for activation of the IFNB promoter activity.</text>
</comment>
<dbReference type="GO" id="GO:0097190">
    <property type="term" value="P:apoptotic signaling pathway"/>
    <property type="evidence" value="ECO:0007669"/>
    <property type="project" value="Ensembl"/>
</dbReference>
<dbReference type="GO" id="GO:0045087">
    <property type="term" value="P:innate immune response"/>
    <property type="evidence" value="ECO:0007669"/>
    <property type="project" value="UniProtKB-UniRule"/>
</dbReference>
<dbReference type="Proteomes" id="UP000694381">
    <property type="component" value="Unassembled WGS sequence"/>
</dbReference>
<organism evidence="18 19">
    <name type="scientific">Nannospalax galili</name>
    <name type="common">Northern Israeli blind subterranean mole rat</name>
    <name type="synonym">Spalax galili</name>
    <dbReference type="NCBI Taxonomy" id="1026970"/>
    <lineage>
        <taxon>Eukaryota</taxon>
        <taxon>Metazoa</taxon>
        <taxon>Chordata</taxon>
        <taxon>Craniata</taxon>
        <taxon>Vertebrata</taxon>
        <taxon>Euteleostomi</taxon>
        <taxon>Mammalia</taxon>
        <taxon>Eutheria</taxon>
        <taxon>Euarchontoglires</taxon>
        <taxon>Glires</taxon>
        <taxon>Rodentia</taxon>
        <taxon>Myomorpha</taxon>
        <taxon>Muroidea</taxon>
        <taxon>Spalacidae</taxon>
        <taxon>Spalacinae</taxon>
        <taxon>Nannospalax</taxon>
    </lineage>
</organism>
<dbReference type="AlphaFoldDB" id="A0A8C6R353"/>
<dbReference type="GO" id="GO:0097342">
    <property type="term" value="C:ripoptosome"/>
    <property type="evidence" value="ECO:0007669"/>
    <property type="project" value="Ensembl"/>
</dbReference>
<dbReference type="GeneTree" id="ENSGT00940000162411"/>
<feature type="region of interest" description="Disordered" evidence="16">
    <location>
        <begin position="622"/>
        <end position="660"/>
    </location>
</feature>
<feature type="compositionally biased region" description="Polar residues" evidence="16">
    <location>
        <begin position="297"/>
        <end position="310"/>
    </location>
</feature>
<proteinExistence type="predicted"/>
<keyword evidence="2 15" id="KW-0963">Cytoplasm</keyword>
<keyword evidence="9" id="KW-0051">Antiviral defense</keyword>
<dbReference type="GO" id="GO:0006809">
    <property type="term" value="P:nitric oxide biosynthetic process"/>
    <property type="evidence" value="ECO:0007669"/>
    <property type="project" value="Ensembl"/>
</dbReference>
<dbReference type="GO" id="GO:0034142">
    <property type="term" value="P:toll-like receptor 4 signaling pathway"/>
    <property type="evidence" value="ECO:0007669"/>
    <property type="project" value="Ensembl"/>
</dbReference>
<dbReference type="GO" id="GO:0051607">
    <property type="term" value="P:defense response to virus"/>
    <property type="evidence" value="ECO:0007669"/>
    <property type="project" value="UniProtKB-UniRule"/>
</dbReference>
<dbReference type="Pfam" id="PF17798">
    <property type="entry name" value="TRIF-NTD"/>
    <property type="match status" value="1"/>
</dbReference>
<dbReference type="GO" id="GO:0034138">
    <property type="term" value="P:toll-like receptor 3 signaling pathway"/>
    <property type="evidence" value="ECO:0007669"/>
    <property type="project" value="Ensembl"/>
</dbReference>
<dbReference type="GO" id="GO:0043123">
    <property type="term" value="P:positive regulation of canonical NF-kappaB signal transduction"/>
    <property type="evidence" value="ECO:0007669"/>
    <property type="project" value="Ensembl"/>
</dbReference>
<evidence type="ECO:0000256" key="9">
    <source>
        <dbReference type="ARBA" id="ARBA00023118"/>
    </source>
</evidence>
<dbReference type="GO" id="GO:0005739">
    <property type="term" value="C:mitochondrion"/>
    <property type="evidence" value="ECO:0007669"/>
    <property type="project" value="UniProtKB-SubCell"/>
</dbReference>
<dbReference type="GO" id="GO:0045429">
    <property type="term" value="P:positive regulation of nitric oxide biosynthetic process"/>
    <property type="evidence" value="ECO:0007669"/>
    <property type="project" value="Ensembl"/>
</dbReference>
<keyword evidence="11 15" id="KW-0395">Inflammatory response</keyword>
<dbReference type="GO" id="GO:0035591">
    <property type="term" value="F:signaling adaptor activity"/>
    <property type="evidence" value="ECO:0007669"/>
    <property type="project" value="Ensembl"/>
</dbReference>
<evidence type="ECO:0000256" key="10">
    <source>
        <dbReference type="ARBA" id="ARBA00023128"/>
    </source>
</evidence>
<feature type="compositionally biased region" description="Pro residues" evidence="16">
    <location>
        <begin position="629"/>
        <end position="639"/>
    </location>
</feature>
<keyword evidence="7" id="KW-0832">Ubl conjugation</keyword>
<dbReference type="PANTHER" id="PTHR47230">
    <property type="entry name" value="TIR DOMAIN-CONTAINING ADAPTER MOLECULE 1"/>
    <property type="match status" value="1"/>
</dbReference>
<dbReference type="Gene3D" id="1.25.40.780">
    <property type="match status" value="1"/>
</dbReference>
<feature type="region of interest" description="Disordered" evidence="16">
    <location>
        <begin position="282"/>
        <end position="310"/>
    </location>
</feature>
<keyword evidence="5 15" id="KW-0399">Innate immunity</keyword>
<dbReference type="GO" id="GO:0032755">
    <property type="term" value="P:positive regulation of interleukin-6 production"/>
    <property type="evidence" value="ECO:0007669"/>
    <property type="project" value="Ensembl"/>
</dbReference>
<feature type="compositionally biased region" description="Pro residues" evidence="16">
    <location>
        <begin position="342"/>
        <end position="360"/>
    </location>
</feature>
<gene>
    <name evidence="18" type="primary">Ticam1</name>
</gene>
<evidence type="ECO:0000256" key="16">
    <source>
        <dbReference type="SAM" id="MobiDB-lite"/>
    </source>
</evidence>
<evidence type="ECO:0000256" key="6">
    <source>
        <dbReference type="ARBA" id="ARBA00022703"/>
    </source>
</evidence>
<evidence type="ECO:0000256" key="5">
    <source>
        <dbReference type="ARBA" id="ARBA00022588"/>
    </source>
</evidence>
<dbReference type="GO" id="GO:0032816">
    <property type="term" value="P:positive regulation of natural killer cell activation"/>
    <property type="evidence" value="ECO:0007669"/>
    <property type="project" value="Ensembl"/>
</dbReference>
<evidence type="ECO:0000256" key="2">
    <source>
        <dbReference type="ARBA" id="ARBA00022490"/>
    </source>
</evidence>
<name>A0A8C6R353_NANGA</name>
<evidence type="ECO:0000256" key="12">
    <source>
        <dbReference type="ARBA" id="ARBA00023329"/>
    </source>
</evidence>
<dbReference type="GO" id="GO:0010508">
    <property type="term" value="P:positive regulation of autophagy"/>
    <property type="evidence" value="ECO:0007669"/>
    <property type="project" value="Ensembl"/>
</dbReference>
<feature type="region of interest" description="Disordered" evidence="16">
    <location>
        <begin position="322"/>
        <end position="387"/>
    </location>
</feature>
<dbReference type="FunFam" id="3.40.50.10140:FF:000024">
    <property type="entry name" value="TIR domain-containing adapter molecule 1"/>
    <property type="match status" value="1"/>
</dbReference>
<evidence type="ECO:0000256" key="7">
    <source>
        <dbReference type="ARBA" id="ARBA00022843"/>
    </source>
</evidence>
<comment type="function">
    <text evidence="13 15">Involved in innate immunity against invading pathogens. Adapter used by TLR3, TLR4 (through TICAM2) and TLR5 to mediate NF-kappa-B and interferon-regulatory factor (IRF) activation, and to induce apoptosis. Ligand binding to these receptors results in TRIF recruitment through its TIR domain. Distinct protein-interaction motifs allow recruitment of the effector proteins TBK1, TRAF6 and RIPK1, which in turn, lead to the activation of transcription factors IRF3 and IRF7, NF-kappa-B and FADD respectively. Phosphorylation by TBK1 on the pLxIS motif leads to recruitment and subsequent activation of the transcription factor IRF3 to induce expression of type I interferon and exert a potent immunity against invading pathogens. Component of a multi-helicase-TICAM1 complex that acts as a cytoplasmic sensor of viral double-stranded RNA (dsRNA) and plays a role in the activation of a cascade of antiviral responses including the induction of pro-inflammatory cytokines.</text>
</comment>
<feature type="region of interest" description="Disordered" evidence="16">
    <location>
        <begin position="169"/>
        <end position="255"/>
    </location>
</feature>
<keyword evidence="6 15" id="KW-0053">Apoptosis</keyword>
<dbReference type="SUPFAM" id="SSF52200">
    <property type="entry name" value="Toll/Interleukin receptor TIR domain"/>
    <property type="match status" value="1"/>
</dbReference>
<evidence type="ECO:0000313" key="18">
    <source>
        <dbReference type="Ensembl" id="ENSNGAP00000012681.1"/>
    </source>
</evidence>
<dbReference type="InterPro" id="IPR025735">
    <property type="entry name" value="RHIM"/>
</dbReference>
<dbReference type="GO" id="GO:0042100">
    <property type="term" value="P:B cell proliferation"/>
    <property type="evidence" value="ECO:0007669"/>
    <property type="project" value="Ensembl"/>
</dbReference>
<evidence type="ECO:0000256" key="4">
    <source>
        <dbReference type="ARBA" id="ARBA00022553"/>
    </source>
</evidence>
<protein>
    <recommendedName>
        <fullName evidence="14 15">TIR domain-containing adapter molecule 1</fullName>
        <shortName evidence="15">TICAM-1</shortName>
    </recommendedName>
</protein>
<dbReference type="GO" id="GO:0010008">
    <property type="term" value="C:endosome membrane"/>
    <property type="evidence" value="ECO:0007669"/>
    <property type="project" value="Ensembl"/>
</dbReference>
<keyword evidence="4" id="KW-0597">Phosphoprotein</keyword>
<dbReference type="GO" id="GO:1900017">
    <property type="term" value="P:positive regulation of cytokine production involved in inflammatory response"/>
    <property type="evidence" value="ECO:0007669"/>
    <property type="project" value="Ensembl"/>
</dbReference>
<keyword evidence="3" id="KW-1017">Isopeptide bond</keyword>
<dbReference type="InterPro" id="IPR040886">
    <property type="entry name" value="TRIF_N"/>
</dbReference>
<dbReference type="GO" id="GO:0060907">
    <property type="term" value="P:positive regulation of macrophage cytokine production"/>
    <property type="evidence" value="ECO:0007669"/>
    <property type="project" value="Ensembl"/>
</dbReference>
<dbReference type="GO" id="GO:0005769">
    <property type="term" value="C:early endosome"/>
    <property type="evidence" value="ECO:0007669"/>
    <property type="project" value="Ensembl"/>
</dbReference>
<feature type="compositionally biased region" description="Low complexity" evidence="16">
    <location>
        <begin position="322"/>
        <end position="332"/>
    </location>
</feature>
<feature type="compositionally biased region" description="Polar residues" evidence="16">
    <location>
        <begin position="183"/>
        <end position="201"/>
    </location>
</feature>
<dbReference type="GO" id="GO:0140052">
    <property type="term" value="P:cellular response to oxidised low-density lipoprotein particle stimulus"/>
    <property type="evidence" value="ECO:0007669"/>
    <property type="project" value="Ensembl"/>
</dbReference>
<evidence type="ECO:0000259" key="17">
    <source>
        <dbReference type="PROSITE" id="PS50104"/>
    </source>
</evidence>
<dbReference type="GO" id="GO:0019901">
    <property type="term" value="F:protein kinase binding"/>
    <property type="evidence" value="ECO:0007669"/>
    <property type="project" value="Ensembl"/>
</dbReference>
<dbReference type="Ensembl" id="ENSNGAT00000018244.1">
    <property type="protein sequence ID" value="ENSNGAP00000012681.1"/>
    <property type="gene ID" value="ENSNGAG00000014467.1"/>
</dbReference>
<dbReference type="GO" id="GO:0005776">
    <property type="term" value="C:autophagosome"/>
    <property type="evidence" value="ECO:0007669"/>
    <property type="project" value="UniProtKB-SubCell"/>
</dbReference>
<evidence type="ECO:0000256" key="1">
    <source>
        <dbReference type="ARBA" id="ARBA00004514"/>
    </source>
</evidence>
<dbReference type="InterPro" id="IPR035897">
    <property type="entry name" value="Toll_tir_struct_dom_sf"/>
</dbReference>
<feature type="compositionally biased region" description="Low complexity" evidence="16">
    <location>
        <begin position="361"/>
        <end position="370"/>
    </location>
</feature>
<evidence type="ECO:0000256" key="15">
    <source>
        <dbReference type="PIRNR" id="PIRNR037744"/>
    </source>
</evidence>
<dbReference type="InterPro" id="IPR046946">
    <property type="entry name" value="TCAM1/2"/>
</dbReference>
<keyword evidence="12 15" id="KW-0968">Cytoplasmic vesicle</keyword>
<reference evidence="18" key="2">
    <citation type="submission" date="2025-09" db="UniProtKB">
        <authorList>
            <consortium name="Ensembl"/>
        </authorList>
    </citation>
    <scope>IDENTIFICATION</scope>
</reference>
<accession>A0A8C6R353</accession>
<keyword evidence="19" id="KW-1185">Reference proteome</keyword>
<dbReference type="Gene3D" id="3.40.50.10140">
    <property type="entry name" value="Toll/interleukin-1 receptor homology (TIR) domain"/>
    <property type="match status" value="1"/>
</dbReference>
<evidence type="ECO:0000256" key="14">
    <source>
        <dbReference type="ARBA" id="ARBA00072692"/>
    </source>
</evidence>
<feature type="compositionally biased region" description="Pro residues" evidence="16">
    <location>
        <begin position="371"/>
        <end position="383"/>
    </location>
</feature>
<dbReference type="GO" id="GO:0043254">
    <property type="term" value="P:regulation of protein-containing complex assembly"/>
    <property type="evidence" value="ECO:0007669"/>
    <property type="project" value="Ensembl"/>
</dbReference>
<evidence type="ECO:0000256" key="13">
    <source>
        <dbReference type="ARBA" id="ARBA00058911"/>
    </source>
</evidence>
<evidence type="ECO:0000256" key="3">
    <source>
        <dbReference type="ARBA" id="ARBA00022499"/>
    </source>
</evidence>
<evidence type="ECO:0000256" key="8">
    <source>
        <dbReference type="ARBA" id="ARBA00022859"/>
    </source>
</evidence>
<dbReference type="FunFam" id="1.25.40.780:FF:000001">
    <property type="entry name" value="TIR domain-containing adapter molecule 1"/>
    <property type="match status" value="1"/>
</dbReference>
<dbReference type="GO" id="GO:0006954">
    <property type="term" value="P:inflammatory response"/>
    <property type="evidence" value="ECO:0007669"/>
    <property type="project" value="UniProtKB-KW"/>
</dbReference>
<reference evidence="18" key="1">
    <citation type="submission" date="2025-08" db="UniProtKB">
        <authorList>
            <consortium name="Ensembl"/>
        </authorList>
    </citation>
    <scope>IDENTIFICATION</scope>
</reference>
<dbReference type="GO" id="GO:0032760">
    <property type="term" value="P:positive regulation of tumor necrosis factor production"/>
    <property type="evidence" value="ECO:0007669"/>
    <property type="project" value="Ensembl"/>
</dbReference>
<dbReference type="PANTHER" id="PTHR47230:SF1">
    <property type="entry name" value="TIR DOMAIN-CONTAINING ADAPTER MOLECULE 1"/>
    <property type="match status" value="1"/>
</dbReference>
<dbReference type="GO" id="GO:0032728">
    <property type="term" value="P:positive regulation of interferon-beta production"/>
    <property type="evidence" value="ECO:0007669"/>
    <property type="project" value="Ensembl"/>
</dbReference>
<dbReference type="GO" id="GO:0035666">
    <property type="term" value="P:TRIF-dependent toll-like receptor signaling pathway"/>
    <property type="evidence" value="ECO:0007669"/>
    <property type="project" value="Ensembl"/>
</dbReference>